<feature type="compositionally biased region" description="Basic and acidic residues" evidence="3">
    <location>
        <begin position="177"/>
        <end position="189"/>
    </location>
</feature>
<evidence type="ECO:0000313" key="6">
    <source>
        <dbReference type="EMBL" id="OAY66319.1"/>
    </source>
</evidence>
<evidence type="ECO:0000259" key="5">
    <source>
        <dbReference type="Pfam" id="PF13359"/>
    </source>
</evidence>
<sequence>MHGFLAPYRSVRYHLKEHEGRTPQNKEELFNLRHASLRSKVERSFGILKNRFKILTSKPFFPFRTQVEIVLSCCVLHNYILTVDPHDPFLNDESNMCEDDVNYYSQTRSQREHREESRQWVELRDNIAEDMWQDYSRRTPLSTGFMQQKDKFVLNANMSQSINTQEVEMSMVPPSAPHKEASKKQESSKRKSTSLSKKGTSNKRWSTVIDDFLIPFLVEQAKSGLKVDKGFKKTAYVAAASTVNAKFNTTFDGENVENHMRTLRAKYAEIKKCKEISGVGWNEELKMIILEGPTYATYVEAHPKAADVLNKPIKHYDALKIICGDDQATGQFCSTIYDNYINDPADGVNSEARNEMTPDDDGIEGRGLEQDGDAFTPTNNNDAIPSSGKSRGKRPREANDEHFDDLIATVKEVAVAIKTSATAHWSDNLWPKLVEAGDYSSEALHDARDDLVLETRVLPLGVLPDHDDVDVLVARGQAGEVEAVDERGVEIELLAKLDVEGADAAADGGNEAALEADLVAADRLDDLRRDGGHVAVDLVGLEVHGRVHRLHHLPDGARHQGADAVARDQRHRPRRAVAGPRHVGHGSAAPVQP</sequence>
<dbReference type="Pfam" id="PF13359">
    <property type="entry name" value="DDE_Tnp_4"/>
    <property type="match status" value="1"/>
</dbReference>
<evidence type="ECO:0008006" key="8">
    <source>
        <dbReference type="Google" id="ProtNLM"/>
    </source>
</evidence>
<name>A0A199UNI7_ANACO</name>
<keyword evidence="2" id="KW-0479">Metal-binding</keyword>
<comment type="cofactor">
    <cofactor evidence="1">
        <name>a divalent metal cation</name>
        <dbReference type="ChEBI" id="CHEBI:60240"/>
    </cofactor>
</comment>
<gene>
    <name evidence="6" type="ORF">ACMD2_19469</name>
</gene>
<comment type="caution">
    <text evidence="6">The sequence shown here is derived from an EMBL/GenBank/DDBJ whole genome shotgun (WGS) entry which is preliminary data.</text>
</comment>
<dbReference type="Pfam" id="PF12776">
    <property type="entry name" value="Myb_DNA-bind_3"/>
    <property type="match status" value="1"/>
</dbReference>
<proteinExistence type="predicted"/>
<feature type="region of interest" description="Disordered" evidence="3">
    <location>
        <begin position="167"/>
        <end position="200"/>
    </location>
</feature>
<reference evidence="6 7" key="1">
    <citation type="journal article" date="2016" name="DNA Res.">
        <title>The draft genome of MD-2 pineapple using hybrid error correction of long reads.</title>
        <authorList>
            <person name="Redwan R.M."/>
            <person name="Saidin A."/>
            <person name="Kumar S.V."/>
        </authorList>
    </citation>
    <scope>NUCLEOTIDE SEQUENCE [LARGE SCALE GENOMIC DNA]</scope>
    <source>
        <strain evidence="7">cv. MD2</strain>
        <tissue evidence="6">Leaf</tissue>
    </source>
</reference>
<dbReference type="InterPro" id="IPR027806">
    <property type="entry name" value="HARBI1_dom"/>
</dbReference>
<feature type="domain" description="Myb/SANT-like" evidence="4">
    <location>
        <begin position="204"/>
        <end position="289"/>
    </location>
</feature>
<accession>A0A199UNI7</accession>
<feature type="region of interest" description="Disordered" evidence="3">
    <location>
        <begin position="347"/>
        <end position="398"/>
    </location>
</feature>
<evidence type="ECO:0000313" key="7">
    <source>
        <dbReference type="Proteomes" id="UP000092600"/>
    </source>
</evidence>
<feature type="compositionally biased region" description="Basic and acidic residues" evidence="3">
    <location>
        <begin position="555"/>
        <end position="568"/>
    </location>
</feature>
<dbReference type="GO" id="GO:0046872">
    <property type="term" value="F:metal ion binding"/>
    <property type="evidence" value="ECO:0007669"/>
    <property type="project" value="UniProtKB-KW"/>
</dbReference>
<dbReference type="STRING" id="4615.A0A199UNI7"/>
<evidence type="ECO:0000256" key="1">
    <source>
        <dbReference type="ARBA" id="ARBA00001968"/>
    </source>
</evidence>
<dbReference type="AlphaFoldDB" id="A0A199UNI7"/>
<feature type="region of interest" description="Disordered" evidence="3">
    <location>
        <begin position="555"/>
        <end position="593"/>
    </location>
</feature>
<evidence type="ECO:0000256" key="3">
    <source>
        <dbReference type="SAM" id="MobiDB-lite"/>
    </source>
</evidence>
<dbReference type="PANTHER" id="PTHR46929:SF23">
    <property type="entry name" value="L10-INTERACTING MYB DOMAIN-CONTAINING PROTEIN-LIKE"/>
    <property type="match status" value="1"/>
</dbReference>
<evidence type="ECO:0000259" key="4">
    <source>
        <dbReference type="Pfam" id="PF12776"/>
    </source>
</evidence>
<feature type="domain" description="DDE Tnp4" evidence="5">
    <location>
        <begin position="17"/>
        <end position="78"/>
    </location>
</feature>
<dbReference type="InterPro" id="IPR024752">
    <property type="entry name" value="Myb/SANT-like_dom"/>
</dbReference>
<protein>
    <recommendedName>
        <fullName evidence="8">Myb/SANT-like domain-containing protein</fullName>
    </recommendedName>
</protein>
<dbReference type="EMBL" id="LSRQ01006331">
    <property type="protein sequence ID" value="OAY66319.1"/>
    <property type="molecule type" value="Genomic_DNA"/>
</dbReference>
<feature type="compositionally biased region" description="Polar residues" evidence="3">
    <location>
        <begin position="376"/>
        <end position="389"/>
    </location>
</feature>
<dbReference type="PANTHER" id="PTHR46929">
    <property type="entry name" value="EXPRESSED PROTEIN"/>
    <property type="match status" value="1"/>
</dbReference>
<dbReference type="Proteomes" id="UP000092600">
    <property type="component" value="Unassembled WGS sequence"/>
</dbReference>
<organism evidence="6 7">
    <name type="scientific">Ananas comosus</name>
    <name type="common">Pineapple</name>
    <name type="synonym">Ananas ananas</name>
    <dbReference type="NCBI Taxonomy" id="4615"/>
    <lineage>
        <taxon>Eukaryota</taxon>
        <taxon>Viridiplantae</taxon>
        <taxon>Streptophyta</taxon>
        <taxon>Embryophyta</taxon>
        <taxon>Tracheophyta</taxon>
        <taxon>Spermatophyta</taxon>
        <taxon>Magnoliopsida</taxon>
        <taxon>Liliopsida</taxon>
        <taxon>Poales</taxon>
        <taxon>Bromeliaceae</taxon>
        <taxon>Bromelioideae</taxon>
        <taxon>Ananas</taxon>
    </lineage>
</organism>
<evidence type="ECO:0000256" key="2">
    <source>
        <dbReference type="ARBA" id="ARBA00022723"/>
    </source>
</evidence>